<protein>
    <submittedName>
        <fullName evidence="1">Uncharacterized protein</fullName>
    </submittedName>
</protein>
<dbReference type="Proteomes" id="UP000198948">
    <property type="component" value="Unassembled WGS sequence"/>
</dbReference>
<evidence type="ECO:0000313" key="1">
    <source>
        <dbReference type="EMBL" id="SER52674.1"/>
    </source>
</evidence>
<reference evidence="1 2" key="1">
    <citation type="submission" date="2016-10" db="EMBL/GenBank/DDBJ databases">
        <authorList>
            <person name="de Groot N.N."/>
        </authorList>
    </citation>
    <scope>NUCLEOTIDE SEQUENCE [LARGE SCALE GENOMIC DNA]</scope>
    <source>
        <strain evidence="1 2">DSM 13760</strain>
    </source>
</reference>
<sequence length="219" mass="25484">MKKEDVFSLEELYFICSVIGAGNLYGLPDLSMFTMIKQEAAHKATQQMQAKGLLDKNGKLTPIGGYILNAFKQYHESKTYLVVNGDFIGFNNEQELIILSSPDQVGIQMEITTKEAYFRKLYQNVRLIRREAEEEEQTFLKKLVPRSERAALNQLPLEGGLLLKKVRQPTEETWFIKRHEGKLYGYQGSRVYQLSQYWLIKWLLDELNIPISKEEVRQQ</sequence>
<dbReference type="OrthoDB" id="2158535at2"/>
<dbReference type="Pfam" id="PF16887">
    <property type="entry name" value="DUF5081"/>
    <property type="match status" value="1"/>
</dbReference>
<dbReference type="EMBL" id="FOHA01000001">
    <property type="protein sequence ID" value="SER52674.1"/>
    <property type="molecule type" value="Genomic_DNA"/>
</dbReference>
<dbReference type="InterPro" id="IPR031682">
    <property type="entry name" value="EsaE"/>
</dbReference>
<dbReference type="STRING" id="142588.SAMN04488559_101199"/>
<dbReference type="RefSeq" id="WP_092649350.1">
    <property type="nucleotide sequence ID" value="NZ_FOHA01000001.1"/>
</dbReference>
<gene>
    <name evidence="1" type="ORF">SAMN04488559_101199</name>
</gene>
<organism evidence="1 2">
    <name type="scientific">Isobaculum melis</name>
    <dbReference type="NCBI Taxonomy" id="142588"/>
    <lineage>
        <taxon>Bacteria</taxon>
        <taxon>Bacillati</taxon>
        <taxon>Bacillota</taxon>
        <taxon>Bacilli</taxon>
        <taxon>Lactobacillales</taxon>
        <taxon>Carnobacteriaceae</taxon>
        <taxon>Isobaculum</taxon>
    </lineage>
</organism>
<name>A0A1H9PWV1_9LACT</name>
<keyword evidence="2" id="KW-1185">Reference proteome</keyword>
<evidence type="ECO:0000313" key="2">
    <source>
        <dbReference type="Proteomes" id="UP000198948"/>
    </source>
</evidence>
<dbReference type="AlphaFoldDB" id="A0A1H9PWV1"/>
<accession>A0A1H9PWV1</accession>
<proteinExistence type="predicted"/>